<dbReference type="GO" id="GO:0009279">
    <property type="term" value="C:cell outer membrane"/>
    <property type="evidence" value="ECO:0007669"/>
    <property type="project" value="UniProtKB-SubCell"/>
</dbReference>
<sequence length="276" mass="30461">MKSNQKFIFTSAVIAASALWSLAPRIAHAEPSPALDRVSIWLGGYRADIDGFASVRDPGNNVDTGDQQFLSGQKTVQRARLDWLIMDSQGFSVDYFRVKDDSSRSIERPFSFGGVNYTATGRVAADTTLDIGNFSYRWWFGDSSNKNIFGLGLGAAYYKLDATLRASVGVGPLTYDTIQRTDESGWAPLVTLGWRTQVSDQVRIYADLSGVRKNGDDLSGTITNAAIGAEWFPWKNIGVGAEYASTRIRLKQKDDASTARVRLELDGPAVYLRMRF</sequence>
<comment type="caution">
    <text evidence="3">The sequence shown here is derived from an EMBL/GenBank/DDBJ whole genome shotgun (WGS) entry which is preliminary data.</text>
</comment>
<evidence type="ECO:0000256" key="1">
    <source>
        <dbReference type="ARBA" id="ARBA00004442"/>
    </source>
</evidence>
<dbReference type="Proteomes" id="UP000269265">
    <property type="component" value="Unassembled WGS sequence"/>
</dbReference>
<comment type="subcellular location">
    <subcellularLocation>
        <location evidence="1">Cell outer membrane</location>
    </subcellularLocation>
</comment>
<protein>
    <recommendedName>
        <fullName evidence="5">Outer membrane protein beta-barrel domain-containing protein</fullName>
    </recommendedName>
</protein>
<feature type="chain" id="PRO_5019079772" description="Outer membrane protein beta-barrel domain-containing protein" evidence="2">
    <location>
        <begin position="30"/>
        <end position="276"/>
    </location>
</feature>
<evidence type="ECO:0000256" key="2">
    <source>
        <dbReference type="SAM" id="SignalP"/>
    </source>
</evidence>
<dbReference type="InterPro" id="IPR011250">
    <property type="entry name" value="OMP/PagP_B-barrel"/>
</dbReference>
<dbReference type="SUPFAM" id="SSF56925">
    <property type="entry name" value="OMPA-like"/>
    <property type="match status" value="1"/>
</dbReference>
<keyword evidence="2" id="KW-0732">Signal</keyword>
<dbReference type="RefSeq" id="WP_125241455.1">
    <property type="nucleotide sequence ID" value="NZ_RSED01000001.1"/>
</dbReference>
<gene>
    <name evidence="3" type="ORF">EIP75_01630</name>
</gene>
<dbReference type="OrthoDB" id="8716343at2"/>
<name>A0A426VHD8_9BURK</name>
<organism evidence="3 4">
    <name type="scientific">Aquabacterium soli</name>
    <dbReference type="NCBI Taxonomy" id="2493092"/>
    <lineage>
        <taxon>Bacteria</taxon>
        <taxon>Pseudomonadati</taxon>
        <taxon>Pseudomonadota</taxon>
        <taxon>Betaproteobacteria</taxon>
        <taxon>Burkholderiales</taxon>
        <taxon>Aquabacterium</taxon>
    </lineage>
</organism>
<evidence type="ECO:0008006" key="5">
    <source>
        <dbReference type="Google" id="ProtNLM"/>
    </source>
</evidence>
<feature type="signal peptide" evidence="2">
    <location>
        <begin position="1"/>
        <end position="29"/>
    </location>
</feature>
<proteinExistence type="predicted"/>
<evidence type="ECO:0000313" key="4">
    <source>
        <dbReference type="Proteomes" id="UP000269265"/>
    </source>
</evidence>
<reference evidence="3 4" key="1">
    <citation type="submission" date="2018-12" db="EMBL/GenBank/DDBJ databases">
        <title>The whole draft genome of Aquabacterium sp. SJQ9.</title>
        <authorList>
            <person name="Sun L."/>
            <person name="Gao X."/>
            <person name="Chen W."/>
            <person name="Huang K."/>
        </authorList>
    </citation>
    <scope>NUCLEOTIDE SEQUENCE [LARGE SCALE GENOMIC DNA]</scope>
    <source>
        <strain evidence="3 4">SJQ9</strain>
    </source>
</reference>
<accession>A0A426VHD8</accession>
<dbReference type="EMBL" id="RSED01000001">
    <property type="protein sequence ID" value="RRS06312.1"/>
    <property type="molecule type" value="Genomic_DNA"/>
</dbReference>
<keyword evidence="4" id="KW-1185">Reference proteome</keyword>
<evidence type="ECO:0000313" key="3">
    <source>
        <dbReference type="EMBL" id="RRS06312.1"/>
    </source>
</evidence>
<dbReference type="AlphaFoldDB" id="A0A426VHD8"/>